<dbReference type="EMBL" id="VUNN01000004">
    <property type="protein sequence ID" value="MSU05802.1"/>
    <property type="molecule type" value="Genomic_DNA"/>
</dbReference>
<keyword evidence="12" id="KW-1185">Reference proteome</keyword>
<evidence type="ECO:0000256" key="6">
    <source>
        <dbReference type="ARBA" id="ARBA00022989"/>
    </source>
</evidence>
<organism evidence="11 12">
    <name type="scientific">Bullifex porci</name>
    <dbReference type="NCBI Taxonomy" id="2606638"/>
    <lineage>
        <taxon>Bacteria</taxon>
        <taxon>Pseudomonadati</taxon>
        <taxon>Spirochaetota</taxon>
        <taxon>Spirochaetia</taxon>
        <taxon>Spirochaetales</taxon>
        <taxon>Spirochaetaceae</taxon>
        <taxon>Bullifex</taxon>
    </lineage>
</organism>
<evidence type="ECO:0000256" key="3">
    <source>
        <dbReference type="ARBA" id="ARBA00022475"/>
    </source>
</evidence>
<sequence>MGEKILPPQNKKMRNIDKLFFRVKKISDWIEIAIKYMASLLIFLCAVCVFFQVVNRYILVKQTLFPWKSVPWTDEMSKLLMVILAFLCMGVCYKHGELSRADMVYSKLSGWKKKALYYIEFVCIVIFLVAAIIYGIKFANANKIFRTESLFIPGNVLYSIPVVGFILMLFNALVEFLGVISGNVEPFESVEKPEVEEE</sequence>
<evidence type="ECO:0000256" key="7">
    <source>
        <dbReference type="ARBA" id="ARBA00023136"/>
    </source>
</evidence>
<dbReference type="PANTHER" id="PTHR35011">
    <property type="entry name" value="2,3-DIKETO-L-GULONATE TRAP TRANSPORTER SMALL PERMEASE PROTEIN YIAM"/>
    <property type="match status" value="1"/>
</dbReference>
<keyword evidence="3" id="KW-1003">Cell membrane</keyword>
<evidence type="ECO:0000313" key="12">
    <source>
        <dbReference type="Proteomes" id="UP000460549"/>
    </source>
</evidence>
<feature type="transmembrane region" description="Helical" evidence="9">
    <location>
        <begin position="79"/>
        <end position="96"/>
    </location>
</feature>
<gene>
    <name evidence="11" type="ORF">FYJ80_03285</name>
</gene>
<proteinExistence type="inferred from homology"/>
<dbReference type="AlphaFoldDB" id="A0A7X2PBH4"/>
<name>A0A7X2PBH4_9SPIO</name>
<feature type="transmembrane region" description="Helical" evidence="9">
    <location>
        <begin position="32"/>
        <end position="59"/>
    </location>
</feature>
<dbReference type="Pfam" id="PF04290">
    <property type="entry name" value="DctQ"/>
    <property type="match status" value="1"/>
</dbReference>
<comment type="caution">
    <text evidence="11">The sequence shown here is derived from an EMBL/GenBank/DDBJ whole genome shotgun (WGS) entry which is preliminary data.</text>
</comment>
<reference evidence="11 12" key="1">
    <citation type="submission" date="2019-08" db="EMBL/GenBank/DDBJ databases">
        <title>In-depth cultivation of the pig gut microbiome towards novel bacterial diversity and tailored functional studies.</title>
        <authorList>
            <person name="Wylensek D."/>
            <person name="Hitch T.C.A."/>
            <person name="Clavel T."/>
        </authorList>
    </citation>
    <scope>NUCLEOTIDE SEQUENCE [LARGE SCALE GENOMIC DNA]</scope>
    <source>
        <strain evidence="11 12">NM-380-WT-3C1</strain>
    </source>
</reference>
<keyword evidence="6 9" id="KW-1133">Transmembrane helix</keyword>
<evidence type="ECO:0000259" key="10">
    <source>
        <dbReference type="Pfam" id="PF04290"/>
    </source>
</evidence>
<protein>
    <submittedName>
        <fullName evidence="11">TRAP transporter small permease</fullName>
    </submittedName>
</protein>
<feature type="domain" description="Tripartite ATP-independent periplasmic transporters DctQ component" evidence="10">
    <location>
        <begin position="46"/>
        <end position="180"/>
    </location>
</feature>
<accession>A0A7X2PBH4</accession>
<keyword evidence="5 9" id="KW-0812">Transmembrane</keyword>
<evidence type="ECO:0000256" key="4">
    <source>
        <dbReference type="ARBA" id="ARBA00022519"/>
    </source>
</evidence>
<evidence type="ECO:0000256" key="2">
    <source>
        <dbReference type="ARBA" id="ARBA00022448"/>
    </source>
</evidence>
<evidence type="ECO:0000256" key="9">
    <source>
        <dbReference type="SAM" id="Phobius"/>
    </source>
</evidence>
<evidence type="ECO:0000256" key="1">
    <source>
        <dbReference type="ARBA" id="ARBA00004429"/>
    </source>
</evidence>
<keyword evidence="2" id="KW-0813">Transport</keyword>
<dbReference type="InterPro" id="IPR007387">
    <property type="entry name" value="TRAP_DctQ"/>
</dbReference>
<comment type="similarity">
    <text evidence="8">Belongs to the TRAP transporter small permease family.</text>
</comment>
<dbReference type="GO" id="GO:0005886">
    <property type="term" value="C:plasma membrane"/>
    <property type="evidence" value="ECO:0007669"/>
    <property type="project" value="UniProtKB-SubCell"/>
</dbReference>
<evidence type="ECO:0000256" key="5">
    <source>
        <dbReference type="ARBA" id="ARBA00022692"/>
    </source>
</evidence>
<dbReference type="Proteomes" id="UP000460549">
    <property type="component" value="Unassembled WGS sequence"/>
</dbReference>
<comment type="subcellular location">
    <subcellularLocation>
        <location evidence="1">Cell inner membrane</location>
        <topology evidence="1">Multi-pass membrane protein</topology>
    </subcellularLocation>
</comment>
<feature type="transmembrane region" description="Helical" evidence="9">
    <location>
        <begin position="156"/>
        <end position="180"/>
    </location>
</feature>
<keyword evidence="7 9" id="KW-0472">Membrane</keyword>
<dbReference type="InterPro" id="IPR055348">
    <property type="entry name" value="DctQ"/>
</dbReference>
<feature type="transmembrane region" description="Helical" evidence="9">
    <location>
        <begin position="116"/>
        <end position="136"/>
    </location>
</feature>
<evidence type="ECO:0000313" key="11">
    <source>
        <dbReference type="EMBL" id="MSU05802.1"/>
    </source>
</evidence>
<keyword evidence="4" id="KW-0997">Cell inner membrane</keyword>
<evidence type="ECO:0000256" key="8">
    <source>
        <dbReference type="ARBA" id="ARBA00038436"/>
    </source>
</evidence>